<feature type="domain" description="TnsA endonuclease N-terminal" evidence="1">
    <location>
        <begin position="72"/>
        <end position="167"/>
    </location>
</feature>
<dbReference type="InterPro" id="IPR011856">
    <property type="entry name" value="tRNA_endonuc-like_dom_sf"/>
</dbReference>
<evidence type="ECO:0000259" key="1">
    <source>
        <dbReference type="Pfam" id="PF08722"/>
    </source>
</evidence>
<keyword evidence="2" id="KW-0255">Endonuclease</keyword>
<dbReference type="GO" id="GO:0004519">
    <property type="term" value="F:endonuclease activity"/>
    <property type="evidence" value="ECO:0007669"/>
    <property type="project" value="UniProtKB-KW"/>
</dbReference>
<name>K6YM72_9ALTE</name>
<protein>
    <submittedName>
        <fullName evidence="2">TnsA endonuclease</fullName>
    </submittedName>
</protein>
<dbReference type="AlphaFoldDB" id="K6YM72"/>
<reference evidence="2 3" key="1">
    <citation type="journal article" date="2017" name="Antonie Van Leeuwenhoek">
        <title>Rhizobium rhizosphaerae sp. nov., a novel species isolated from rice rhizosphere.</title>
        <authorList>
            <person name="Zhao J.J."/>
            <person name="Zhang J."/>
            <person name="Zhang R.J."/>
            <person name="Zhang C.W."/>
            <person name="Yin H.Q."/>
            <person name="Zhang X.X."/>
        </authorList>
    </citation>
    <scope>NUCLEOTIDE SEQUENCE [LARGE SCALE GENOMIC DNA]</scope>
    <source>
        <strain evidence="2 3">KMM 241</strain>
    </source>
</reference>
<comment type="caution">
    <text evidence="2">The sequence shown here is derived from an EMBL/GenBank/DDBJ whole genome shotgun (WGS) entry which is preliminary data.</text>
</comment>
<proteinExistence type="predicted"/>
<dbReference type="Proteomes" id="UP000006263">
    <property type="component" value="Unassembled WGS sequence"/>
</dbReference>
<dbReference type="Gene3D" id="3.40.1350.10">
    <property type="match status" value="1"/>
</dbReference>
<keyword evidence="2" id="KW-0540">Nuclease</keyword>
<dbReference type="Pfam" id="PF08722">
    <property type="entry name" value="Tn7_TnsA-like_N"/>
    <property type="match status" value="1"/>
</dbReference>
<dbReference type="eggNOG" id="ENOG502Z9E1">
    <property type="taxonomic scope" value="Bacteria"/>
</dbReference>
<dbReference type="OrthoDB" id="5291587at2"/>
<keyword evidence="2" id="KW-0378">Hydrolase</keyword>
<accession>K6YM72</accession>
<evidence type="ECO:0000313" key="3">
    <source>
        <dbReference type="Proteomes" id="UP000006263"/>
    </source>
</evidence>
<dbReference type="EMBL" id="BAEP01000055">
    <property type="protein sequence ID" value="GAC25106.1"/>
    <property type="molecule type" value="Genomic_DNA"/>
</dbReference>
<dbReference type="SUPFAM" id="SSF52980">
    <property type="entry name" value="Restriction endonuclease-like"/>
    <property type="match status" value="1"/>
</dbReference>
<dbReference type="GO" id="GO:0003676">
    <property type="term" value="F:nucleic acid binding"/>
    <property type="evidence" value="ECO:0007669"/>
    <property type="project" value="InterPro"/>
</dbReference>
<dbReference type="InterPro" id="IPR014833">
    <property type="entry name" value="TnsA_N"/>
</dbReference>
<sequence length="274" mass="31687">MPRRKLETFDDFNRALKNKYGIGENSSYKPWLRVQDVKSSGVRSQIYGVKSGRTHHLLSAIETEFFYLAEFSESVVDIREQFPLLPINLSIKIAKTLDIKHPTHPTSQIPIVITTDFLITRNVNGKKVYEAYSVKPEKDSNKLRVLEKIEIERVWWDLFGIKFNYFTGNQTTQIQSKNVNWATHIIRSNKNRFSEDQLLAALQYINVGLVLIKEVCDSFALYLNVKQEHALELLRCLIGYKYIEVDLSIALERSDFITVYSISDFNQDLALGNS</sequence>
<dbReference type="CDD" id="cd22362">
    <property type="entry name" value="TnsA_endonuclease-like"/>
    <property type="match status" value="1"/>
</dbReference>
<evidence type="ECO:0000313" key="2">
    <source>
        <dbReference type="EMBL" id="GAC25106.1"/>
    </source>
</evidence>
<organism evidence="2 3">
    <name type="scientific">Paraglaciecola mesophila KMM 241</name>
    <dbReference type="NCBI Taxonomy" id="1128912"/>
    <lineage>
        <taxon>Bacteria</taxon>
        <taxon>Pseudomonadati</taxon>
        <taxon>Pseudomonadota</taxon>
        <taxon>Gammaproteobacteria</taxon>
        <taxon>Alteromonadales</taxon>
        <taxon>Alteromonadaceae</taxon>
        <taxon>Paraglaciecola</taxon>
    </lineage>
</organism>
<gene>
    <name evidence="2" type="ORF">GMES_2816</name>
</gene>
<dbReference type="InterPro" id="IPR011335">
    <property type="entry name" value="Restrct_endonuc-II-like"/>
</dbReference>